<sequence>MSFEERRMLREKLIRDLYNDYFENAGREEMRRINVDDREEKERHLAYKYLEEKGLINYRPISKDGIYGIRINARGIDYVEK</sequence>
<dbReference type="PATRIC" id="fig|1396.432.peg.2498"/>
<dbReference type="Proteomes" id="UP000075591">
    <property type="component" value="Unassembled WGS sequence"/>
</dbReference>
<dbReference type="EMBL" id="LOMT01000138">
    <property type="protein sequence ID" value="KXX87187.1"/>
    <property type="molecule type" value="Genomic_DNA"/>
</dbReference>
<proteinExistence type="predicted"/>
<gene>
    <name evidence="1" type="ORF">AT274_04415</name>
</gene>
<evidence type="ECO:0000313" key="1">
    <source>
        <dbReference type="EMBL" id="KXX87187.1"/>
    </source>
</evidence>
<reference evidence="1 2" key="1">
    <citation type="submission" date="2015-12" db="EMBL/GenBank/DDBJ databases">
        <title>Bacillus cereus Group isolate.</title>
        <authorList>
            <person name="Kovac J."/>
        </authorList>
    </citation>
    <scope>NUCLEOTIDE SEQUENCE [LARGE SCALE GENOMIC DNA]</scope>
    <source>
        <strain evidence="1 2">FSL W8-0275</strain>
    </source>
</reference>
<evidence type="ECO:0000313" key="2">
    <source>
        <dbReference type="Proteomes" id="UP000075591"/>
    </source>
</evidence>
<dbReference type="RefSeq" id="WP_000007232.1">
    <property type="nucleotide sequence ID" value="NZ_JAPJMG010000006.1"/>
</dbReference>
<organism evidence="1 2">
    <name type="scientific">Bacillus cereus</name>
    <dbReference type="NCBI Taxonomy" id="1396"/>
    <lineage>
        <taxon>Bacteria</taxon>
        <taxon>Bacillati</taxon>
        <taxon>Bacillota</taxon>
        <taxon>Bacilli</taxon>
        <taxon>Bacillales</taxon>
        <taxon>Bacillaceae</taxon>
        <taxon>Bacillus</taxon>
        <taxon>Bacillus cereus group</taxon>
    </lineage>
</organism>
<name>A0A150AX00_BACCE</name>
<protein>
    <submittedName>
        <fullName evidence="1">Uncharacterized protein</fullName>
    </submittedName>
</protein>
<comment type="caution">
    <text evidence="1">The sequence shown here is derived from an EMBL/GenBank/DDBJ whole genome shotgun (WGS) entry which is preliminary data.</text>
</comment>
<dbReference type="AlphaFoldDB" id="A0A150AX00"/>
<accession>A0A150AX00</accession>